<dbReference type="KEGG" id="hdt:HYPDE_34813"/>
<organism evidence="1 2">
    <name type="scientific">Hyphomicrobium denitrificans 1NES1</name>
    <dbReference type="NCBI Taxonomy" id="670307"/>
    <lineage>
        <taxon>Bacteria</taxon>
        <taxon>Pseudomonadati</taxon>
        <taxon>Pseudomonadota</taxon>
        <taxon>Alphaproteobacteria</taxon>
        <taxon>Hyphomicrobiales</taxon>
        <taxon>Hyphomicrobiaceae</taxon>
        <taxon>Hyphomicrobium</taxon>
    </lineage>
</organism>
<evidence type="ECO:0000313" key="1">
    <source>
        <dbReference type="EMBL" id="AGK58634.1"/>
    </source>
</evidence>
<evidence type="ECO:0000313" key="2">
    <source>
        <dbReference type="Proteomes" id="UP000005952"/>
    </source>
</evidence>
<dbReference type="RefSeq" id="WP_015598657.1">
    <property type="nucleotide sequence ID" value="NC_021172.1"/>
</dbReference>
<dbReference type="Proteomes" id="UP000005952">
    <property type="component" value="Chromosome"/>
</dbReference>
<sequence length="73" mass="8057">MTIPDCKLLRRDQLLTMKAALALACVELGISDADRSKRETVAILMAPLAKKGHASIEEMKTFAVDQFSKLKSH</sequence>
<keyword evidence="2" id="KW-1185">Reference proteome</keyword>
<dbReference type="EMBL" id="CP005587">
    <property type="protein sequence ID" value="AGK58634.1"/>
    <property type="molecule type" value="Genomic_DNA"/>
</dbReference>
<accession>N0B539</accession>
<reference evidence="1 2" key="1">
    <citation type="journal article" date="2013" name="Genome Announc.">
        <title>Genome sequences for three denitrifying bacterial strains isolated from a uranium- and nitrate-contaminated subsurface environment.</title>
        <authorList>
            <person name="Venkatramanan R."/>
            <person name="Prakash O."/>
            <person name="Woyke T."/>
            <person name="Chain P."/>
            <person name="Goodwin L.A."/>
            <person name="Watson D."/>
            <person name="Brooks S."/>
            <person name="Kostka J.E."/>
            <person name="Green S.J."/>
        </authorList>
    </citation>
    <scope>NUCLEOTIDE SEQUENCE [LARGE SCALE GENOMIC DNA]</scope>
    <source>
        <strain evidence="1 2">1NES1</strain>
    </source>
</reference>
<name>N0B539_9HYPH</name>
<protein>
    <submittedName>
        <fullName evidence="1">Uncharacterized protein</fullName>
    </submittedName>
</protein>
<dbReference type="HOGENOM" id="CLU_2699722_0_0_5"/>
<gene>
    <name evidence="1" type="ORF">HYPDE_34813</name>
</gene>
<dbReference type="AlphaFoldDB" id="N0B539"/>
<proteinExistence type="predicted"/>